<dbReference type="InterPro" id="IPR035990">
    <property type="entry name" value="TIM_sf"/>
</dbReference>
<dbReference type="InterPro" id="IPR013785">
    <property type="entry name" value="Aldolase_TIM"/>
</dbReference>
<dbReference type="Proteomes" id="UP000236214">
    <property type="component" value="Unassembled WGS sequence"/>
</dbReference>
<dbReference type="PROSITE" id="PS51440">
    <property type="entry name" value="TIM_2"/>
    <property type="match status" value="1"/>
</dbReference>
<comment type="caution">
    <text evidence="2">The sequence shown here is derived from an EMBL/GenBank/DDBJ whole genome shotgun (WGS) entry which is preliminary data.</text>
</comment>
<dbReference type="NCBIfam" id="NF003302">
    <property type="entry name" value="PRK04302.1"/>
    <property type="match status" value="1"/>
</dbReference>
<name>A0A2H6CWQ4_TETHA</name>
<protein>
    <submittedName>
        <fullName evidence="2">Putative triose-phosphate isomerase</fullName>
    </submittedName>
</protein>
<dbReference type="EMBL" id="BDEC01000207">
    <property type="protein sequence ID" value="GBD69404.1"/>
    <property type="molecule type" value="Genomic_DNA"/>
</dbReference>
<dbReference type="Gene3D" id="3.20.20.70">
    <property type="entry name" value="Aldolase class I"/>
    <property type="match status" value="1"/>
</dbReference>
<sequence>MKLQAPFFTFNPKSYFYGEKLLELAQKADTLAKKYPHLTILITAPYADLANIASHTQHIIVTAQHMDGIDPGRGMGAVLPASIYQAGTRAVFLNHAEHPLQLTALIQSMKKAKELGIKTIVCANSLEEARSIALLKPDVLLCEPTELIGTGQASDESYIQETNHAIKEIDPDIYILQAAGISTPEDVYRTLKLGADGTGCTSGITEADLPSQMLEEMIESVQRVYEEGKDGR</sequence>
<evidence type="ECO:0000313" key="3">
    <source>
        <dbReference type="Proteomes" id="UP000236214"/>
    </source>
</evidence>
<keyword evidence="1 2" id="KW-0413">Isomerase</keyword>
<reference evidence="2 3" key="1">
    <citation type="submission" date="2016-05" db="EMBL/GenBank/DDBJ databases">
        <title>Whole genome sequencing of Tetragenococcus halophilus subsp. halophilus NISL 7118.</title>
        <authorList>
            <person name="Shiwa Y."/>
            <person name="Nishimura I."/>
            <person name="Yoshikawa H."/>
            <person name="Koyama Y."/>
            <person name="Oguma T."/>
        </authorList>
    </citation>
    <scope>NUCLEOTIDE SEQUENCE [LARGE SCALE GENOMIC DNA]</scope>
    <source>
        <strain evidence="2 3">NISL 7118</strain>
    </source>
</reference>
<organism evidence="2 3">
    <name type="scientific">Tetragenococcus halophilus subsp. halophilus</name>
    <dbReference type="NCBI Taxonomy" id="1513897"/>
    <lineage>
        <taxon>Bacteria</taxon>
        <taxon>Bacillati</taxon>
        <taxon>Bacillota</taxon>
        <taxon>Bacilli</taxon>
        <taxon>Lactobacillales</taxon>
        <taxon>Enterococcaceae</taxon>
        <taxon>Tetragenococcus</taxon>
    </lineage>
</organism>
<evidence type="ECO:0000256" key="1">
    <source>
        <dbReference type="ARBA" id="ARBA00023235"/>
    </source>
</evidence>
<dbReference type="Pfam" id="PF00121">
    <property type="entry name" value="TIM"/>
    <property type="match status" value="1"/>
</dbReference>
<dbReference type="RefSeq" id="WP_103103745.1">
    <property type="nucleotide sequence ID" value="NZ_BDEC01000207.1"/>
</dbReference>
<keyword evidence="3" id="KW-1185">Reference proteome</keyword>
<dbReference type="InterPro" id="IPR000652">
    <property type="entry name" value="Triosephosphate_isomerase"/>
</dbReference>
<proteinExistence type="predicted"/>
<evidence type="ECO:0000313" key="2">
    <source>
        <dbReference type="EMBL" id="GBD69404.1"/>
    </source>
</evidence>
<dbReference type="SUPFAM" id="SSF51351">
    <property type="entry name" value="Triosephosphate isomerase (TIM)"/>
    <property type="match status" value="1"/>
</dbReference>
<accession>A0A2H6CWQ4</accession>
<gene>
    <name evidence="2" type="ORF">TEHN7118_2210</name>
</gene>
<dbReference type="AlphaFoldDB" id="A0A2H6CWQ4"/>
<dbReference type="GO" id="GO:0004807">
    <property type="term" value="F:triose-phosphate isomerase activity"/>
    <property type="evidence" value="ECO:0007669"/>
    <property type="project" value="InterPro"/>
</dbReference>